<feature type="region of interest" description="Disordered" evidence="1">
    <location>
        <begin position="195"/>
        <end position="251"/>
    </location>
</feature>
<keyword evidence="4" id="KW-1185">Reference proteome</keyword>
<name>A0A919PQL4_9ACTN</name>
<dbReference type="RefSeq" id="WP_203850776.1">
    <property type="nucleotide sequence ID" value="NZ_BAAAVW010000008.1"/>
</dbReference>
<feature type="domain" description="ParB-like N-terminal" evidence="2">
    <location>
        <begin position="17"/>
        <end position="101"/>
    </location>
</feature>
<dbReference type="EMBL" id="BONQ01000111">
    <property type="protein sequence ID" value="GIG49080.1"/>
    <property type="molecule type" value="Genomic_DNA"/>
</dbReference>
<dbReference type="SMART" id="SM00470">
    <property type="entry name" value="ParB"/>
    <property type="match status" value="1"/>
</dbReference>
<sequence length="326" mass="36229">MQDDDGSTAPDPDGSTERVLLTALQPADSPRQSGEDDEHIRVLAESATTLPPVIVHRGTMRVIDGMHRVGAAQLRGDATIEARFFDGTTQEAFILAVRSNIAHGRPLSLHDRMLAAERIITENPVWSDRSIADTVGLGANTVGGIRRKIEATDDAARGIRARVGRDGRRRPVDNAEGRLQAAEIIRNEPEASLRQIARRSGVSPSTAQDVRNRLRRGEDPVPARRFTDTGPDRRRNFRQQHTDSRPPGIDEALAGLQRDPALRFNESGRTLLRWLMARAVRVEDWREVSGEVPTHATYILADVARRVADEWLQIADELQRQPRKSA</sequence>
<evidence type="ECO:0000259" key="2">
    <source>
        <dbReference type="SMART" id="SM00470"/>
    </source>
</evidence>
<proteinExistence type="predicted"/>
<evidence type="ECO:0000313" key="4">
    <source>
        <dbReference type="Proteomes" id="UP000660611"/>
    </source>
</evidence>
<feature type="compositionally biased region" description="Basic and acidic residues" evidence="1">
    <location>
        <begin position="210"/>
        <end position="244"/>
    </location>
</feature>
<evidence type="ECO:0000256" key="1">
    <source>
        <dbReference type="SAM" id="MobiDB-lite"/>
    </source>
</evidence>
<accession>A0A919PQL4</accession>
<gene>
    <name evidence="3" type="ORF">Dsi01nite_071210</name>
</gene>
<dbReference type="InterPro" id="IPR003115">
    <property type="entry name" value="ParB_N"/>
</dbReference>
<comment type="caution">
    <text evidence="3">The sequence shown here is derived from an EMBL/GenBank/DDBJ whole genome shotgun (WGS) entry which is preliminary data.</text>
</comment>
<dbReference type="Proteomes" id="UP000660611">
    <property type="component" value="Unassembled WGS sequence"/>
</dbReference>
<dbReference type="InterPro" id="IPR036086">
    <property type="entry name" value="ParB/Sulfiredoxin_sf"/>
</dbReference>
<dbReference type="AlphaFoldDB" id="A0A919PQL4"/>
<dbReference type="SUPFAM" id="SSF110849">
    <property type="entry name" value="ParB/Sulfiredoxin"/>
    <property type="match status" value="1"/>
</dbReference>
<protein>
    <recommendedName>
        <fullName evidence="2">ParB-like N-terminal domain-containing protein</fullName>
    </recommendedName>
</protein>
<reference evidence="3" key="1">
    <citation type="submission" date="2021-01" db="EMBL/GenBank/DDBJ databases">
        <title>Whole genome shotgun sequence of Dactylosporangium siamense NBRC 106093.</title>
        <authorList>
            <person name="Komaki H."/>
            <person name="Tamura T."/>
        </authorList>
    </citation>
    <scope>NUCLEOTIDE SEQUENCE</scope>
    <source>
        <strain evidence="3">NBRC 106093</strain>
    </source>
</reference>
<evidence type="ECO:0000313" key="3">
    <source>
        <dbReference type="EMBL" id="GIG49080.1"/>
    </source>
</evidence>
<organism evidence="3 4">
    <name type="scientific">Dactylosporangium siamense</name>
    <dbReference type="NCBI Taxonomy" id="685454"/>
    <lineage>
        <taxon>Bacteria</taxon>
        <taxon>Bacillati</taxon>
        <taxon>Actinomycetota</taxon>
        <taxon>Actinomycetes</taxon>
        <taxon>Micromonosporales</taxon>
        <taxon>Micromonosporaceae</taxon>
        <taxon>Dactylosporangium</taxon>
    </lineage>
</organism>